<reference evidence="1 2" key="1">
    <citation type="submission" date="2016-10" db="EMBL/GenBank/DDBJ databases">
        <authorList>
            <person name="Varghese N."/>
            <person name="Submissions S."/>
        </authorList>
    </citation>
    <scope>NUCLEOTIDE SEQUENCE [LARGE SCALE GENOMIC DNA]</scope>
    <source>
        <strain evidence="1 2">DSM 9169</strain>
    </source>
</reference>
<dbReference type="EMBL" id="LT629792">
    <property type="protein sequence ID" value="SDU09594.1"/>
    <property type="molecule type" value="Genomic_DNA"/>
</dbReference>
<gene>
    <name evidence="1" type="ORF">SAMN04489714_2132</name>
</gene>
<organism evidence="1 2">
    <name type="scientific">Schaalia radingae</name>
    <dbReference type="NCBI Taxonomy" id="131110"/>
    <lineage>
        <taxon>Bacteria</taxon>
        <taxon>Bacillati</taxon>
        <taxon>Actinomycetota</taxon>
        <taxon>Actinomycetes</taxon>
        <taxon>Actinomycetales</taxon>
        <taxon>Actinomycetaceae</taxon>
        <taxon>Schaalia</taxon>
    </lineage>
</organism>
<sequence>MHEALDLGRKLHKPLGQQGLSRASLKLMPADVDTWKRVLKRLSFFQGIVHEVALDLGECACGGLRSRGMCTTRRQI</sequence>
<evidence type="ECO:0000313" key="2">
    <source>
        <dbReference type="Proteomes" id="UP000198976"/>
    </source>
</evidence>
<proteinExistence type="predicted"/>
<name>A0ABY0VD46_9ACTO</name>
<protein>
    <submittedName>
        <fullName evidence="1">Uncharacterized protein</fullName>
    </submittedName>
</protein>
<accession>A0ABY0VD46</accession>
<evidence type="ECO:0000313" key="1">
    <source>
        <dbReference type="EMBL" id="SDU09594.1"/>
    </source>
</evidence>
<keyword evidence="2" id="KW-1185">Reference proteome</keyword>
<dbReference type="Proteomes" id="UP000198976">
    <property type="component" value="Chromosome I"/>
</dbReference>